<dbReference type="InterPro" id="IPR029151">
    <property type="entry name" value="Sensor-like_sf"/>
</dbReference>
<dbReference type="Pfam" id="PF17202">
    <property type="entry name" value="sCache_3_3"/>
    <property type="match status" value="1"/>
</dbReference>
<evidence type="ECO:0000256" key="9">
    <source>
        <dbReference type="ARBA" id="ARBA00029447"/>
    </source>
</evidence>
<keyword evidence="4" id="KW-0145">Chemotaxis</keyword>
<evidence type="ECO:0000259" key="12">
    <source>
        <dbReference type="PROSITE" id="PS50111"/>
    </source>
</evidence>
<feature type="domain" description="HAMP" evidence="13">
    <location>
        <begin position="208"/>
        <end position="260"/>
    </location>
</feature>
<feature type="domain" description="Methyl-accepting transducer" evidence="12">
    <location>
        <begin position="279"/>
        <end position="515"/>
    </location>
</feature>
<dbReference type="Pfam" id="PF00015">
    <property type="entry name" value="MCPsignal"/>
    <property type="match status" value="1"/>
</dbReference>
<dbReference type="CDD" id="cd11386">
    <property type="entry name" value="MCP_signal"/>
    <property type="match status" value="1"/>
</dbReference>
<dbReference type="PANTHER" id="PTHR32089:SF114">
    <property type="entry name" value="METHYL-ACCEPTING CHEMOTAXIS PROTEIN MCPB"/>
    <property type="match status" value="1"/>
</dbReference>
<name>A0A081LC64_9BACI</name>
<dbReference type="RefSeq" id="WP_034320726.1">
    <property type="nucleotide sequence ID" value="NZ_JAVIKA010000007.1"/>
</dbReference>
<evidence type="ECO:0000256" key="8">
    <source>
        <dbReference type="ARBA" id="ARBA00023224"/>
    </source>
</evidence>
<dbReference type="GO" id="GO:0007165">
    <property type="term" value="P:signal transduction"/>
    <property type="evidence" value="ECO:0007669"/>
    <property type="project" value="UniProtKB-KW"/>
</dbReference>
<evidence type="ECO:0000256" key="4">
    <source>
        <dbReference type="ARBA" id="ARBA00022500"/>
    </source>
</evidence>
<comment type="similarity">
    <text evidence="9">Belongs to the methyl-accepting chemotaxis (MCP) protein family.</text>
</comment>
<keyword evidence="7 11" id="KW-0472">Membrane</keyword>
<reference evidence="14 15" key="1">
    <citation type="submission" date="2012-09" db="EMBL/GenBank/DDBJ databases">
        <title>Genome Sequence of Bacillus sp. DW5-4.</title>
        <authorList>
            <person name="Lai Q."/>
            <person name="Liu Y."/>
            <person name="Shao Z."/>
        </authorList>
    </citation>
    <scope>NUCLEOTIDE SEQUENCE [LARGE SCALE GENOMIC DNA]</scope>
    <source>
        <strain evidence="14 15">DW5-4</strain>
    </source>
</reference>
<evidence type="ECO:0000256" key="3">
    <source>
        <dbReference type="ARBA" id="ARBA00022481"/>
    </source>
</evidence>
<comment type="caution">
    <text evidence="14">The sequence shown here is derived from an EMBL/GenBank/DDBJ whole genome shotgun (WGS) entry which is preliminary data.</text>
</comment>
<evidence type="ECO:0000256" key="1">
    <source>
        <dbReference type="ARBA" id="ARBA00004651"/>
    </source>
</evidence>
<keyword evidence="5 11" id="KW-0812">Transmembrane</keyword>
<feature type="transmembrane region" description="Helical" evidence="11">
    <location>
        <begin position="12"/>
        <end position="32"/>
    </location>
</feature>
<evidence type="ECO:0000256" key="2">
    <source>
        <dbReference type="ARBA" id="ARBA00022475"/>
    </source>
</evidence>
<dbReference type="SMART" id="SM00283">
    <property type="entry name" value="MA"/>
    <property type="match status" value="1"/>
</dbReference>
<dbReference type="InterPro" id="IPR003660">
    <property type="entry name" value="HAMP_dom"/>
</dbReference>
<evidence type="ECO:0000259" key="13">
    <source>
        <dbReference type="PROSITE" id="PS50885"/>
    </source>
</evidence>
<keyword evidence="8 10" id="KW-0807">Transducer</keyword>
<gene>
    <name evidence="14" type="ORF">BA70_18325</name>
</gene>
<accession>A0A081LC64</accession>
<organism evidence="14 15">
    <name type="scientific">Bacillus zhangzhouensis</name>
    <dbReference type="NCBI Taxonomy" id="1178540"/>
    <lineage>
        <taxon>Bacteria</taxon>
        <taxon>Bacillati</taxon>
        <taxon>Bacillota</taxon>
        <taxon>Bacilli</taxon>
        <taxon>Bacillales</taxon>
        <taxon>Bacillaceae</taxon>
        <taxon>Bacillus</taxon>
    </lineage>
</organism>
<feature type="transmembrane region" description="Helical" evidence="11">
    <location>
        <begin position="184"/>
        <end position="207"/>
    </location>
</feature>
<keyword evidence="6 11" id="KW-1133">Transmembrane helix</keyword>
<evidence type="ECO:0000256" key="6">
    <source>
        <dbReference type="ARBA" id="ARBA00022989"/>
    </source>
</evidence>
<dbReference type="PROSITE" id="PS50111">
    <property type="entry name" value="CHEMOTAXIS_TRANSDUC_2"/>
    <property type="match status" value="1"/>
</dbReference>
<dbReference type="AlphaFoldDB" id="A0A081LC64"/>
<evidence type="ECO:0000313" key="15">
    <source>
        <dbReference type="Proteomes" id="UP000028091"/>
    </source>
</evidence>
<evidence type="ECO:0000256" key="10">
    <source>
        <dbReference type="PROSITE-ProRule" id="PRU00284"/>
    </source>
</evidence>
<dbReference type="Gene3D" id="1.10.287.950">
    <property type="entry name" value="Methyl-accepting chemotaxis protein"/>
    <property type="match status" value="1"/>
</dbReference>
<sequence>MKKKGKLRLGAKIMVIFLSVLIVFSAVVGYVVNREMTENIKQMATEKAKGDLKLGYAYLNEKVAGSWQIKEDKLYKGDTQINDHDTLVDQLANYTGDTITIFQGNTRVATNVMVNGKRAVGTEVSPEVKATVLDKGENYYGTANVAGKDYQTAYMPIKDEAGETIGIFYTGANQSMISQMLQSFYIQFVIVLLLSLIVSVIIISIFTKRIQTRLKHMASAIKSAGEGNLTINVTDHAGDELSELAGHFNKMREKLNQTILNVMNTSDLVATSSEQLSASAEETSAASEKITHTIQEVAQSSEQQSDQMTASEHTMIQVSNELTNITNNAGQMAARSQFAQEMAQKGVQNIGEVNSQMTSIAKSIEENGTAIQALETRSVEIDHISKVITDIANQTNLLALNAAIEAARAGEHGKGFAVVADEVRKLAEESQASSNMISHLISEIQKEMTHSTSAIKRVKEEAAQGAVLISHTEESFIDIQQAMREMADGINHLSSASQKIAAYTNDAKQSFASITEGVKLTSEHSQQVAGLTEEQFAAMEEVTASSEALAHLAGDLKEMVSQFRI</sequence>
<evidence type="ECO:0000313" key="14">
    <source>
        <dbReference type="EMBL" id="KEP26840.1"/>
    </source>
</evidence>
<dbReference type="EMBL" id="JOTP01000007">
    <property type="protein sequence ID" value="KEP26840.1"/>
    <property type="molecule type" value="Genomic_DNA"/>
</dbReference>
<dbReference type="InterPro" id="IPR033463">
    <property type="entry name" value="sCache_3"/>
</dbReference>
<dbReference type="InterPro" id="IPR004089">
    <property type="entry name" value="MCPsignal_dom"/>
</dbReference>
<dbReference type="CDD" id="cd06225">
    <property type="entry name" value="HAMP"/>
    <property type="match status" value="1"/>
</dbReference>
<dbReference type="Pfam" id="PF00672">
    <property type="entry name" value="HAMP"/>
    <property type="match status" value="1"/>
</dbReference>
<dbReference type="SMART" id="SM00304">
    <property type="entry name" value="HAMP"/>
    <property type="match status" value="1"/>
</dbReference>
<keyword evidence="3" id="KW-0488">Methylation</keyword>
<protein>
    <submittedName>
        <fullName evidence="14">Chemotaxis protein</fullName>
    </submittedName>
</protein>
<evidence type="ECO:0000256" key="11">
    <source>
        <dbReference type="SAM" id="Phobius"/>
    </source>
</evidence>
<dbReference type="SUPFAM" id="SSF58104">
    <property type="entry name" value="Methyl-accepting chemotaxis protein (MCP) signaling domain"/>
    <property type="match status" value="1"/>
</dbReference>
<proteinExistence type="inferred from homology"/>
<keyword evidence="15" id="KW-1185">Reference proteome</keyword>
<dbReference type="OrthoDB" id="9814363at2"/>
<dbReference type="GO" id="GO:0006935">
    <property type="term" value="P:chemotaxis"/>
    <property type="evidence" value="ECO:0007669"/>
    <property type="project" value="UniProtKB-KW"/>
</dbReference>
<dbReference type="eggNOG" id="COG0840">
    <property type="taxonomic scope" value="Bacteria"/>
</dbReference>
<dbReference type="GO" id="GO:0005886">
    <property type="term" value="C:plasma membrane"/>
    <property type="evidence" value="ECO:0007669"/>
    <property type="project" value="UniProtKB-SubCell"/>
</dbReference>
<dbReference type="Proteomes" id="UP000028091">
    <property type="component" value="Unassembled WGS sequence"/>
</dbReference>
<dbReference type="PANTHER" id="PTHR32089">
    <property type="entry name" value="METHYL-ACCEPTING CHEMOTAXIS PROTEIN MCPB"/>
    <property type="match status" value="1"/>
</dbReference>
<comment type="subcellular location">
    <subcellularLocation>
        <location evidence="1">Cell membrane</location>
        <topology evidence="1">Multi-pass membrane protein</topology>
    </subcellularLocation>
</comment>
<evidence type="ECO:0000256" key="7">
    <source>
        <dbReference type="ARBA" id="ARBA00023136"/>
    </source>
</evidence>
<keyword evidence="2" id="KW-1003">Cell membrane</keyword>
<dbReference type="PROSITE" id="PS50885">
    <property type="entry name" value="HAMP"/>
    <property type="match status" value="1"/>
</dbReference>
<dbReference type="SUPFAM" id="SSF103190">
    <property type="entry name" value="Sensory domain-like"/>
    <property type="match status" value="1"/>
</dbReference>
<dbReference type="Gene3D" id="6.10.340.10">
    <property type="match status" value="1"/>
</dbReference>
<evidence type="ECO:0000256" key="5">
    <source>
        <dbReference type="ARBA" id="ARBA00022692"/>
    </source>
</evidence>